<proteinExistence type="predicted"/>
<sequence length="240" mass="26656">MKEFTKREDHPNRKLHRGSVGLFLIIVGLVLLLGTLDVLPYRVSDVLFSWPMILVGIGLFNLVKREYTAAIILLAIGGFFIAPDLFPYVDFHDIFKFWPLLVVLIGLSIYFRKKPLIEHQNISATSDEIIDEVNVFGGGVSQIESNNFKGGKITAVFGGSEINLERCQMAEQGAVIEMVTIFGGAKLIVPRGWNVKTEVVSIFGGFADKRTYYNETVTDPSKILLIKGVAIFGGGELRNF</sequence>
<feature type="transmembrane region" description="Helical" evidence="1">
    <location>
        <begin position="70"/>
        <end position="89"/>
    </location>
</feature>
<comment type="caution">
    <text evidence="3">The sequence shown here is derived from an EMBL/GenBank/DDBJ whole genome shotgun (WGS) entry which is preliminary data.</text>
</comment>
<name>A0ABS5JQ99_9BACT</name>
<dbReference type="EMBL" id="JAGUCO010000001">
    <property type="protein sequence ID" value="MBS2096984.1"/>
    <property type="molecule type" value="Genomic_DNA"/>
</dbReference>
<gene>
    <name evidence="3" type="ORF">KEM10_01765</name>
</gene>
<keyword evidence="1" id="KW-0472">Membrane</keyword>
<keyword evidence="4" id="KW-1185">Reference proteome</keyword>
<feature type="transmembrane region" description="Helical" evidence="1">
    <location>
        <begin position="47"/>
        <end position="63"/>
    </location>
</feature>
<dbReference type="PANTHER" id="PTHR40763:SF5">
    <property type="entry name" value="MEMBRANE PROTEIN"/>
    <property type="match status" value="1"/>
</dbReference>
<evidence type="ECO:0000259" key="2">
    <source>
        <dbReference type="Pfam" id="PF22570"/>
    </source>
</evidence>
<keyword evidence="1" id="KW-0812">Transmembrane</keyword>
<organism evidence="3 4">
    <name type="scientific">Carboxylicivirga linearis</name>
    <dbReference type="NCBI Taxonomy" id="1628157"/>
    <lineage>
        <taxon>Bacteria</taxon>
        <taxon>Pseudomonadati</taxon>
        <taxon>Bacteroidota</taxon>
        <taxon>Bacteroidia</taxon>
        <taxon>Marinilabiliales</taxon>
        <taxon>Marinilabiliaceae</taxon>
        <taxon>Carboxylicivirga</taxon>
    </lineage>
</organism>
<dbReference type="Pfam" id="PF22570">
    <property type="entry name" value="LiaF-TM"/>
    <property type="match status" value="1"/>
</dbReference>
<feature type="transmembrane region" description="Helical" evidence="1">
    <location>
        <begin position="20"/>
        <end position="41"/>
    </location>
</feature>
<evidence type="ECO:0000256" key="1">
    <source>
        <dbReference type="SAM" id="Phobius"/>
    </source>
</evidence>
<feature type="transmembrane region" description="Helical" evidence="1">
    <location>
        <begin position="95"/>
        <end position="111"/>
    </location>
</feature>
<dbReference type="Proteomes" id="UP000708576">
    <property type="component" value="Unassembled WGS sequence"/>
</dbReference>
<dbReference type="InterPro" id="IPR054331">
    <property type="entry name" value="LiaF_TM"/>
</dbReference>
<feature type="domain" description="LiaF transmembrane" evidence="2">
    <location>
        <begin position="20"/>
        <end position="114"/>
    </location>
</feature>
<protein>
    <recommendedName>
        <fullName evidence="2">LiaF transmembrane domain-containing protein</fullName>
    </recommendedName>
</protein>
<accession>A0ABS5JQ99</accession>
<evidence type="ECO:0000313" key="4">
    <source>
        <dbReference type="Proteomes" id="UP000708576"/>
    </source>
</evidence>
<reference evidence="3 4" key="1">
    <citation type="journal article" date="2015" name="Int. J. Syst. Evol. Microbiol.">
        <title>Carboxylicivirga linearis sp. nov., isolated from a sea cucumber culture pond.</title>
        <authorList>
            <person name="Wang F.Q."/>
            <person name="Zhou Y.X."/>
            <person name="Lin X.Z."/>
            <person name="Chen G.J."/>
            <person name="Du Z.J."/>
        </authorList>
    </citation>
    <scope>NUCLEOTIDE SEQUENCE [LARGE SCALE GENOMIC DNA]</scope>
    <source>
        <strain evidence="3 4">FB218</strain>
    </source>
</reference>
<keyword evidence="1" id="KW-1133">Transmembrane helix</keyword>
<dbReference type="PANTHER" id="PTHR40763">
    <property type="entry name" value="MEMBRANE PROTEIN-RELATED"/>
    <property type="match status" value="1"/>
</dbReference>
<evidence type="ECO:0000313" key="3">
    <source>
        <dbReference type="EMBL" id="MBS2096984.1"/>
    </source>
</evidence>
<dbReference type="RefSeq" id="WP_212212681.1">
    <property type="nucleotide sequence ID" value="NZ_JAGUCO010000001.1"/>
</dbReference>